<feature type="transmembrane region" description="Helical" evidence="1">
    <location>
        <begin position="12"/>
        <end position="33"/>
    </location>
</feature>
<dbReference type="EMBL" id="FOCM01000001">
    <property type="protein sequence ID" value="SEM80628.1"/>
    <property type="molecule type" value="Genomic_DNA"/>
</dbReference>
<keyword evidence="1" id="KW-0472">Membrane</keyword>
<evidence type="ECO:0000313" key="3">
    <source>
        <dbReference type="EMBL" id="SEM80628.1"/>
    </source>
</evidence>
<dbReference type="Proteomes" id="UP000199372">
    <property type="component" value="Unassembled WGS sequence"/>
</dbReference>
<reference evidence="4" key="1">
    <citation type="submission" date="2016-10" db="EMBL/GenBank/DDBJ databases">
        <authorList>
            <person name="Varghese N."/>
            <person name="Submissions S."/>
        </authorList>
    </citation>
    <scope>NUCLEOTIDE SEQUENCE [LARGE SCALE GENOMIC DNA]</scope>
    <source>
        <strain evidence="4">DSM 26893</strain>
    </source>
</reference>
<accession>A0A1H8BF50</accession>
<organism evidence="3 4">
    <name type="scientific">Palleronia pelagia</name>
    <dbReference type="NCBI Taxonomy" id="387096"/>
    <lineage>
        <taxon>Bacteria</taxon>
        <taxon>Pseudomonadati</taxon>
        <taxon>Pseudomonadota</taxon>
        <taxon>Alphaproteobacteria</taxon>
        <taxon>Rhodobacterales</taxon>
        <taxon>Roseobacteraceae</taxon>
        <taxon>Palleronia</taxon>
    </lineage>
</organism>
<keyword evidence="4" id="KW-1185">Reference proteome</keyword>
<sequence length="77" mass="8512">MMWGSGHGIFGGLWMILFWGIIIALIVWAVMALRGKGGNGGPDATGRPDALETLRERLAKGEIDEEEFRRRKAALDE</sequence>
<evidence type="ECO:0000256" key="1">
    <source>
        <dbReference type="SAM" id="Phobius"/>
    </source>
</evidence>
<keyword evidence="1" id="KW-1133">Transmembrane helix</keyword>
<dbReference type="Pfam" id="PF09851">
    <property type="entry name" value="SHOCT"/>
    <property type="match status" value="1"/>
</dbReference>
<proteinExistence type="predicted"/>
<feature type="domain" description="SHOCT" evidence="2">
    <location>
        <begin position="49"/>
        <end position="75"/>
    </location>
</feature>
<evidence type="ECO:0000313" key="4">
    <source>
        <dbReference type="Proteomes" id="UP000199372"/>
    </source>
</evidence>
<keyword evidence="1" id="KW-0812">Transmembrane</keyword>
<dbReference type="AlphaFoldDB" id="A0A1H8BF50"/>
<gene>
    <name evidence="3" type="ORF">SAMN04488011_101544</name>
</gene>
<name>A0A1H8BF50_9RHOB</name>
<evidence type="ECO:0000259" key="2">
    <source>
        <dbReference type="Pfam" id="PF09851"/>
    </source>
</evidence>
<dbReference type="InterPro" id="IPR018649">
    <property type="entry name" value="SHOCT"/>
</dbReference>
<protein>
    <submittedName>
        <fullName evidence="3">Putative membrane protein</fullName>
    </submittedName>
</protein>
<dbReference type="OrthoDB" id="1123500at2"/>